<dbReference type="SFLD" id="SFLDG01129">
    <property type="entry name" value="C1.5:_HAD__Beta-PGM__Phosphata"/>
    <property type="match status" value="1"/>
</dbReference>
<sequence>MASLKHNHFRAKGFVFDLDGTLIDTTPLVTRFWRQFAIENGIDGDKILATSHGVRTIETMARWTPHKATEDHVRDFEKRLAEDSEGVSVLPGVASLIDKIPLGHWGVCTAGTEYMARKRLEQCDIPAPKVLICGDMVSQGKPHPEPYLKAIEELNLEPHNVIVFEDAPAGVQSAKAAGAHVIACKTTHTADQLKEAGADCIVDLLTDVDFINLPDGSFEVQATTTSI</sequence>
<dbReference type="STRING" id="101091.A0A1C7N2Y5"/>
<dbReference type="InterPro" id="IPR036412">
    <property type="entry name" value="HAD-like_sf"/>
</dbReference>
<dbReference type="PANTHER" id="PTHR43481:SF4">
    <property type="entry name" value="GLYCEROL-1-PHOSPHATE PHOSPHOHYDROLASE 1-RELATED"/>
    <property type="match status" value="1"/>
</dbReference>
<accession>A0A1C7N2Y5</accession>
<dbReference type="SFLD" id="SFLDG01135">
    <property type="entry name" value="C1.5.6:_HAD__Beta-PGM__Phospha"/>
    <property type="match status" value="1"/>
</dbReference>
<dbReference type="InParanoid" id="A0A1C7N2Y5"/>
<reference evidence="1 2" key="1">
    <citation type="submission" date="2016-03" db="EMBL/GenBank/DDBJ databases">
        <title>Choanephora cucurbitarum.</title>
        <authorList>
            <person name="Min B."/>
            <person name="Park H."/>
            <person name="Park J.-H."/>
            <person name="Shin H.-D."/>
            <person name="Choi I.-G."/>
        </authorList>
    </citation>
    <scope>NUCLEOTIDE SEQUENCE [LARGE SCALE GENOMIC DNA]</scope>
    <source>
        <strain evidence="1 2">KUS-F28377</strain>
    </source>
</reference>
<dbReference type="SFLD" id="SFLDS00003">
    <property type="entry name" value="Haloacid_Dehalogenase"/>
    <property type="match status" value="1"/>
</dbReference>
<protein>
    <submittedName>
        <fullName evidence="1">Sugar phosphatase YfbT</fullName>
    </submittedName>
</protein>
<evidence type="ECO:0000313" key="1">
    <source>
        <dbReference type="EMBL" id="OBZ82989.1"/>
    </source>
</evidence>
<dbReference type="NCBIfam" id="TIGR01509">
    <property type="entry name" value="HAD-SF-IA-v3"/>
    <property type="match status" value="1"/>
</dbReference>
<dbReference type="PANTHER" id="PTHR43481">
    <property type="entry name" value="FRUCTOSE-1-PHOSPHATE PHOSPHATASE"/>
    <property type="match status" value="1"/>
</dbReference>
<dbReference type="InterPro" id="IPR051806">
    <property type="entry name" value="HAD-like_SPP"/>
</dbReference>
<dbReference type="InterPro" id="IPR006439">
    <property type="entry name" value="HAD-SF_hydro_IA"/>
</dbReference>
<dbReference type="AlphaFoldDB" id="A0A1C7N2Y5"/>
<dbReference type="InterPro" id="IPR023198">
    <property type="entry name" value="PGP-like_dom2"/>
</dbReference>
<dbReference type="Gene3D" id="3.40.50.1000">
    <property type="entry name" value="HAD superfamily/HAD-like"/>
    <property type="match status" value="1"/>
</dbReference>
<dbReference type="EMBL" id="LUGH01000744">
    <property type="protein sequence ID" value="OBZ82989.1"/>
    <property type="molecule type" value="Genomic_DNA"/>
</dbReference>
<dbReference type="Pfam" id="PF00702">
    <property type="entry name" value="Hydrolase"/>
    <property type="match status" value="1"/>
</dbReference>
<dbReference type="Proteomes" id="UP000093000">
    <property type="component" value="Unassembled WGS sequence"/>
</dbReference>
<proteinExistence type="predicted"/>
<name>A0A1C7N2Y5_9FUNG</name>
<dbReference type="GO" id="GO:0050308">
    <property type="term" value="F:sugar-phosphatase activity"/>
    <property type="evidence" value="ECO:0007669"/>
    <property type="project" value="TreeGrafter"/>
</dbReference>
<comment type="caution">
    <text evidence="1">The sequence shown here is derived from an EMBL/GenBank/DDBJ whole genome shotgun (WGS) entry which is preliminary data.</text>
</comment>
<dbReference type="InterPro" id="IPR023214">
    <property type="entry name" value="HAD_sf"/>
</dbReference>
<organism evidence="1 2">
    <name type="scientific">Choanephora cucurbitarum</name>
    <dbReference type="NCBI Taxonomy" id="101091"/>
    <lineage>
        <taxon>Eukaryota</taxon>
        <taxon>Fungi</taxon>
        <taxon>Fungi incertae sedis</taxon>
        <taxon>Mucoromycota</taxon>
        <taxon>Mucoromycotina</taxon>
        <taxon>Mucoromycetes</taxon>
        <taxon>Mucorales</taxon>
        <taxon>Mucorineae</taxon>
        <taxon>Choanephoraceae</taxon>
        <taxon>Choanephoroideae</taxon>
        <taxon>Choanephora</taxon>
    </lineage>
</organism>
<dbReference type="CDD" id="cd07527">
    <property type="entry name" value="HAD_ScGPP-like"/>
    <property type="match status" value="1"/>
</dbReference>
<dbReference type="SUPFAM" id="SSF56784">
    <property type="entry name" value="HAD-like"/>
    <property type="match status" value="1"/>
</dbReference>
<gene>
    <name evidence="1" type="primary">yfbT_0</name>
    <name evidence="1" type="ORF">A0J61_08963</name>
</gene>
<keyword evidence="2" id="KW-1185">Reference proteome</keyword>
<evidence type="ECO:0000313" key="2">
    <source>
        <dbReference type="Proteomes" id="UP000093000"/>
    </source>
</evidence>
<dbReference type="Gene3D" id="1.10.150.240">
    <property type="entry name" value="Putative phosphatase, domain 2"/>
    <property type="match status" value="1"/>
</dbReference>
<dbReference type="OrthoDB" id="40579at2759"/>